<dbReference type="InterPro" id="IPR051784">
    <property type="entry name" value="Nod_factor_ABC_transporter"/>
</dbReference>
<dbReference type="PIRSF" id="PIRSF006648">
    <property type="entry name" value="DrrB"/>
    <property type="match status" value="1"/>
</dbReference>
<dbReference type="PANTHER" id="PTHR43229">
    <property type="entry name" value="NODULATION PROTEIN J"/>
    <property type="match status" value="1"/>
</dbReference>
<keyword evidence="9" id="KW-1185">Reference proteome</keyword>
<keyword evidence="3 6" id="KW-1133">Transmembrane helix</keyword>
<feature type="transmembrane region" description="Helical" evidence="6">
    <location>
        <begin position="191"/>
        <end position="210"/>
    </location>
</feature>
<keyword evidence="6" id="KW-1003">Cell membrane</keyword>
<gene>
    <name evidence="8" type="ORF">BDK92_0809</name>
</gene>
<keyword evidence="4 6" id="KW-0472">Membrane</keyword>
<dbReference type="InterPro" id="IPR013525">
    <property type="entry name" value="ABC2_TM"/>
</dbReference>
<reference evidence="8 9" key="1">
    <citation type="submission" date="2018-10" db="EMBL/GenBank/DDBJ databases">
        <title>Sequencing the genomes of 1000 actinobacteria strains.</title>
        <authorList>
            <person name="Klenk H.-P."/>
        </authorList>
    </citation>
    <scope>NUCLEOTIDE SEQUENCE [LARGE SCALE GENOMIC DNA]</scope>
    <source>
        <strain evidence="8 9">DSM 45175</strain>
    </source>
</reference>
<dbReference type="Pfam" id="PF01061">
    <property type="entry name" value="ABC2_membrane"/>
    <property type="match status" value="1"/>
</dbReference>
<keyword evidence="2 6" id="KW-0812">Transmembrane</keyword>
<evidence type="ECO:0000256" key="3">
    <source>
        <dbReference type="ARBA" id="ARBA00022989"/>
    </source>
</evidence>
<dbReference type="GO" id="GO:0140359">
    <property type="term" value="F:ABC-type transporter activity"/>
    <property type="evidence" value="ECO:0007669"/>
    <property type="project" value="InterPro"/>
</dbReference>
<dbReference type="AlphaFoldDB" id="A0A495JC47"/>
<sequence length="276" mass="29436">MTDLDAPAVAATSTTAAPARPSAHRVFLAILRRDLLVTGKELWVILVQVGLTPLFMLFVFVNVLGGQGIVTRNFADLFLPGIIALAALTTALQSVALPLVKEFGFTREIEDRLLAPLSTNLVAVGKLVVAMLRGLIAAALIYPLGALMVGSAPWQPGRLPMVLLTVLLGGWIGGGIGMTLATILPVQRINITFSLVVTPIIWTGCIHYPWPRLSSMPWFQTVTALNPMTYVSEGVRGAMLPGVAHIPAWVCLLVLTGVAALVTVTSVRSFSRRAVQ</sequence>
<organism evidence="8 9">
    <name type="scientific">Micromonospora pisi</name>
    <dbReference type="NCBI Taxonomy" id="589240"/>
    <lineage>
        <taxon>Bacteria</taxon>
        <taxon>Bacillati</taxon>
        <taxon>Actinomycetota</taxon>
        <taxon>Actinomycetes</taxon>
        <taxon>Micromonosporales</taxon>
        <taxon>Micromonosporaceae</taxon>
        <taxon>Micromonospora</taxon>
    </lineage>
</organism>
<comment type="caution">
    <text evidence="8">The sequence shown here is derived from an EMBL/GenBank/DDBJ whole genome shotgun (WGS) entry which is preliminary data.</text>
</comment>
<accession>A0A495JC47</accession>
<comment type="similarity">
    <text evidence="6">Belongs to the ABC-2 integral membrane protein family.</text>
</comment>
<evidence type="ECO:0000256" key="5">
    <source>
        <dbReference type="ARBA" id="ARBA00023251"/>
    </source>
</evidence>
<protein>
    <recommendedName>
        <fullName evidence="6">Transport permease protein</fullName>
    </recommendedName>
</protein>
<comment type="subcellular location">
    <subcellularLocation>
        <location evidence="6">Cell membrane</location>
        <topology evidence="6">Multi-pass membrane protein</topology>
    </subcellularLocation>
    <subcellularLocation>
        <location evidence="1">Membrane</location>
        <topology evidence="1">Multi-pass membrane protein</topology>
    </subcellularLocation>
</comment>
<feature type="transmembrane region" description="Helical" evidence="6">
    <location>
        <begin position="162"/>
        <end position="184"/>
    </location>
</feature>
<dbReference type="InterPro" id="IPR047817">
    <property type="entry name" value="ABC2_TM_bact-type"/>
</dbReference>
<evidence type="ECO:0000256" key="1">
    <source>
        <dbReference type="ARBA" id="ARBA00004141"/>
    </source>
</evidence>
<dbReference type="EMBL" id="RBKT01000001">
    <property type="protein sequence ID" value="RKR86576.1"/>
    <property type="molecule type" value="Genomic_DNA"/>
</dbReference>
<feature type="transmembrane region" description="Helical" evidence="6">
    <location>
        <begin position="42"/>
        <end position="65"/>
    </location>
</feature>
<evidence type="ECO:0000256" key="6">
    <source>
        <dbReference type="RuleBase" id="RU361157"/>
    </source>
</evidence>
<evidence type="ECO:0000256" key="4">
    <source>
        <dbReference type="ARBA" id="ARBA00023136"/>
    </source>
</evidence>
<dbReference type="PANTHER" id="PTHR43229:SF2">
    <property type="entry name" value="NODULATION PROTEIN J"/>
    <property type="match status" value="1"/>
</dbReference>
<feature type="transmembrane region" description="Helical" evidence="6">
    <location>
        <begin position="77"/>
        <end position="100"/>
    </location>
</feature>
<feature type="domain" description="ABC transmembrane type-2" evidence="7">
    <location>
        <begin position="44"/>
        <end position="273"/>
    </location>
</feature>
<dbReference type="RefSeq" id="WP_121154687.1">
    <property type="nucleotide sequence ID" value="NZ_RBKT01000001.1"/>
</dbReference>
<dbReference type="OrthoDB" id="4772026at2"/>
<dbReference type="GO" id="GO:0046677">
    <property type="term" value="P:response to antibiotic"/>
    <property type="evidence" value="ECO:0007669"/>
    <property type="project" value="UniProtKB-KW"/>
</dbReference>
<evidence type="ECO:0000259" key="7">
    <source>
        <dbReference type="PROSITE" id="PS51012"/>
    </source>
</evidence>
<dbReference type="InterPro" id="IPR000412">
    <property type="entry name" value="ABC_2_transport"/>
</dbReference>
<dbReference type="PROSITE" id="PS51012">
    <property type="entry name" value="ABC_TM2"/>
    <property type="match status" value="1"/>
</dbReference>
<dbReference type="Proteomes" id="UP000277671">
    <property type="component" value="Unassembled WGS sequence"/>
</dbReference>
<evidence type="ECO:0000313" key="8">
    <source>
        <dbReference type="EMBL" id="RKR86576.1"/>
    </source>
</evidence>
<evidence type="ECO:0000256" key="2">
    <source>
        <dbReference type="ARBA" id="ARBA00022692"/>
    </source>
</evidence>
<keyword evidence="6" id="KW-0813">Transport</keyword>
<feature type="transmembrane region" description="Helical" evidence="6">
    <location>
        <begin position="121"/>
        <end position="142"/>
    </location>
</feature>
<feature type="transmembrane region" description="Helical" evidence="6">
    <location>
        <begin position="246"/>
        <end position="267"/>
    </location>
</feature>
<proteinExistence type="inferred from homology"/>
<dbReference type="GO" id="GO:0043190">
    <property type="term" value="C:ATP-binding cassette (ABC) transporter complex"/>
    <property type="evidence" value="ECO:0007669"/>
    <property type="project" value="InterPro"/>
</dbReference>
<evidence type="ECO:0000313" key="9">
    <source>
        <dbReference type="Proteomes" id="UP000277671"/>
    </source>
</evidence>
<keyword evidence="5" id="KW-0046">Antibiotic resistance</keyword>
<name>A0A495JC47_9ACTN</name>